<dbReference type="GO" id="GO:0003714">
    <property type="term" value="F:transcription corepressor activity"/>
    <property type="evidence" value="ECO:0007669"/>
    <property type="project" value="TreeGrafter"/>
</dbReference>
<dbReference type="PANTHER" id="PTHR24058:SF53">
    <property type="entry name" value="HOMEODOMAIN-INTERACTING PROTEIN KINASE 2"/>
    <property type="match status" value="1"/>
</dbReference>
<dbReference type="GO" id="GO:0004674">
    <property type="term" value="F:protein serine/threonine kinase activity"/>
    <property type="evidence" value="ECO:0007669"/>
    <property type="project" value="UniProtKB-KW"/>
</dbReference>
<evidence type="ECO:0000313" key="10">
    <source>
        <dbReference type="Proteomes" id="UP000472265"/>
    </source>
</evidence>
<reference evidence="9" key="1">
    <citation type="submission" date="2021-04" db="EMBL/GenBank/DDBJ databases">
        <authorList>
            <consortium name="Wellcome Sanger Institute Data Sharing"/>
        </authorList>
    </citation>
    <scope>NUCLEOTIDE SEQUENCE [LARGE SCALE GENOMIC DNA]</scope>
</reference>
<feature type="compositionally biased region" description="Low complexity" evidence="7">
    <location>
        <begin position="480"/>
        <end position="493"/>
    </location>
</feature>
<dbReference type="GO" id="GO:0004713">
    <property type="term" value="F:protein tyrosine kinase activity"/>
    <property type="evidence" value="ECO:0007669"/>
    <property type="project" value="TreeGrafter"/>
</dbReference>
<feature type="compositionally biased region" description="Low complexity" evidence="7">
    <location>
        <begin position="431"/>
        <end position="452"/>
    </location>
</feature>
<dbReference type="SMART" id="SM00220">
    <property type="entry name" value="S_TKc"/>
    <property type="match status" value="1"/>
</dbReference>
<dbReference type="InterPro" id="IPR017441">
    <property type="entry name" value="Protein_kinase_ATP_BS"/>
</dbReference>
<dbReference type="Proteomes" id="UP000472265">
    <property type="component" value="Chromosome 22"/>
</dbReference>
<dbReference type="PANTHER" id="PTHR24058">
    <property type="entry name" value="DUAL SPECIFICITY PROTEIN KINASE"/>
    <property type="match status" value="1"/>
</dbReference>
<dbReference type="GO" id="GO:0045944">
    <property type="term" value="P:positive regulation of transcription by RNA polymerase II"/>
    <property type="evidence" value="ECO:0007669"/>
    <property type="project" value="TreeGrafter"/>
</dbReference>
<evidence type="ECO:0000256" key="4">
    <source>
        <dbReference type="ARBA" id="ARBA00022777"/>
    </source>
</evidence>
<dbReference type="GeneID" id="115573710"/>
<gene>
    <name evidence="9" type="primary">LOC115573710</name>
</gene>
<dbReference type="GO" id="GO:0007224">
    <property type="term" value="P:smoothened signaling pathway"/>
    <property type="evidence" value="ECO:0007669"/>
    <property type="project" value="TreeGrafter"/>
</dbReference>
<keyword evidence="4" id="KW-0418">Kinase</keyword>
<dbReference type="InterPro" id="IPR000719">
    <property type="entry name" value="Prot_kinase_dom"/>
</dbReference>
<proteinExistence type="predicted"/>
<accession>A0A671YEP7</accession>
<dbReference type="PROSITE" id="PS50011">
    <property type="entry name" value="PROTEIN_KINASE_DOM"/>
    <property type="match status" value="1"/>
</dbReference>
<keyword evidence="1" id="KW-0723">Serine/threonine-protein kinase</keyword>
<dbReference type="GO" id="GO:0005524">
    <property type="term" value="F:ATP binding"/>
    <property type="evidence" value="ECO:0007669"/>
    <property type="project" value="UniProtKB-UniRule"/>
</dbReference>
<feature type="region of interest" description="Disordered" evidence="7">
    <location>
        <begin position="402"/>
        <end position="529"/>
    </location>
</feature>
<keyword evidence="5 6" id="KW-0067">ATP-binding</keyword>
<dbReference type="PROSITE" id="PS00107">
    <property type="entry name" value="PROTEIN_KINASE_ATP"/>
    <property type="match status" value="1"/>
</dbReference>
<dbReference type="InterPro" id="IPR008271">
    <property type="entry name" value="Ser/Thr_kinase_AS"/>
</dbReference>
<dbReference type="GO" id="GO:0016605">
    <property type="term" value="C:PML body"/>
    <property type="evidence" value="ECO:0007669"/>
    <property type="project" value="TreeGrafter"/>
</dbReference>
<evidence type="ECO:0000256" key="1">
    <source>
        <dbReference type="ARBA" id="ARBA00022527"/>
    </source>
</evidence>
<feature type="compositionally biased region" description="Polar residues" evidence="7">
    <location>
        <begin position="508"/>
        <end position="528"/>
    </location>
</feature>
<dbReference type="AlphaFoldDB" id="A0A671YEP7"/>
<reference evidence="9" key="3">
    <citation type="submission" date="2025-09" db="UniProtKB">
        <authorList>
            <consortium name="Ensembl"/>
        </authorList>
    </citation>
    <scope>IDENTIFICATION</scope>
</reference>
<dbReference type="GeneTree" id="ENSGT00940000157742"/>
<evidence type="ECO:0000256" key="7">
    <source>
        <dbReference type="SAM" id="MobiDB-lite"/>
    </source>
</evidence>
<evidence type="ECO:0000256" key="3">
    <source>
        <dbReference type="ARBA" id="ARBA00022741"/>
    </source>
</evidence>
<dbReference type="Gene3D" id="3.30.200.20">
    <property type="entry name" value="Phosphorylase Kinase, domain 1"/>
    <property type="match status" value="1"/>
</dbReference>
<reference evidence="9" key="2">
    <citation type="submission" date="2025-08" db="UniProtKB">
        <authorList>
            <consortium name="Ensembl"/>
        </authorList>
    </citation>
    <scope>IDENTIFICATION</scope>
</reference>
<protein>
    <submittedName>
        <fullName evidence="9">Homeodomain-interacting protein kinase 1-like</fullName>
    </submittedName>
</protein>
<dbReference type="GO" id="GO:0042771">
    <property type="term" value="P:intrinsic apoptotic signaling pathway in response to DNA damage by p53 class mediator"/>
    <property type="evidence" value="ECO:0007669"/>
    <property type="project" value="TreeGrafter"/>
</dbReference>
<dbReference type="GO" id="GO:0046332">
    <property type="term" value="F:SMAD binding"/>
    <property type="evidence" value="ECO:0007669"/>
    <property type="project" value="TreeGrafter"/>
</dbReference>
<dbReference type="PROSITE" id="PS00108">
    <property type="entry name" value="PROTEIN_KINASE_ST"/>
    <property type="match status" value="1"/>
</dbReference>
<keyword evidence="2" id="KW-0808">Transferase</keyword>
<dbReference type="GO" id="GO:0005737">
    <property type="term" value="C:cytoplasm"/>
    <property type="evidence" value="ECO:0007669"/>
    <property type="project" value="TreeGrafter"/>
</dbReference>
<evidence type="ECO:0000256" key="6">
    <source>
        <dbReference type="PROSITE-ProRule" id="PRU10141"/>
    </source>
</evidence>
<evidence type="ECO:0000256" key="2">
    <source>
        <dbReference type="ARBA" id="ARBA00022679"/>
    </source>
</evidence>
<feature type="compositionally biased region" description="Pro residues" evidence="7">
    <location>
        <begin position="340"/>
        <end position="349"/>
    </location>
</feature>
<dbReference type="OMA" id="HRRSFHT"/>
<keyword evidence="3 6" id="KW-0547">Nucleotide-binding</keyword>
<feature type="domain" description="Protein kinase" evidence="8">
    <location>
        <begin position="9"/>
        <end position="321"/>
    </location>
</feature>
<dbReference type="GO" id="GO:0003713">
    <property type="term" value="F:transcription coactivator activity"/>
    <property type="evidence" value="ECO:0007669"/>
    <property type="project" value="TreeGrafter"/>
</dbReference>
<dbReference type="InParanoid" id="A0A671YEP7"/>
<evidence type="ECO:0000313" key="9">
    <source>
        <dbReference type="Ensembl" id="ENSSAUP00010060928.1"/>
    </source>
</evidence>
<dbReference type="OrthoDB" id="437530at2759"/>
<dbReference type="InterPro" id="IPR050494">
    <property type="entry name" value="Ser_Thr_dual-spec_kinase"/>
</dbReference>
<dbReference type="InterPro" id="IPR011009">
    <property type="entry name" value="Kinase-like_dom_sf"/>
</dbReference>
<name>A0A671YEP7_SPAAU</name>
<sequence>MDFQLPNKYRFLKVLGEGRYGQVLECEDVDSMQIVAVKIPTSRLIETEVSMLKMLMDHNFDQRCIIKFLDSFETPFGEAMVFEALDISLYDYICEVNQPPVELDLVRTVVQQVATALDALKGIGVTHSDLKLDNIMLVDHLRQPLRLKLIDFGLAMRTSKMKRGWRFQPMEYRAPEVILGQRLSEAIDIWSLGSIIFNLVTGELLYTTNSNYESMWAIVKLFGQPADHLLDNGKKTKRYFNRTHTQNWKFKTPLEYYGLTPRKNYTDLKNRLDDLKRIRVEQWNEAEAVERDQCIELMKAMLKLDPKERISPSEVLKHPFITQNFDSNDASGSATQKPPMVCPPVPTPHPQSDSSSCFKTPRASPVTAVMDDSSADIQPDHRRSFHTNDSSRMIAVQCATPENTAVFEDEESSVSLETHKKNTPRRPAPPSINDSSNSQESSTAGTDDSSADVQPDQRGSFHTNKPSRAITVQCPTPDNTTVLENEESSVSLETRVKNTPRSRAPPSVNESLNCQDSSNAVTDDSSADIQPDHRRSFHTNKPSRANAVQPAKAETLVLKAKERTVRFQSRVEVIPRDATVQMSQDSTARDEIITKKKRKKKSHTSRFWCWIKTNFSGVTCIN</sequence>
<evidence type="ECO:0000256" key="5">
    <source>
        <dbReference type="ARBA" id="ARBA00022840"/>
    </source>
</evidence>
<dbReference type="Ensembl" id="ENSSAUT00010063881.1">
    <property type="protein sequence ID" value="ENSSAUP00010060928.1"/>
    <property type="gene ID" value="ENSSAUG00010024644.1"/>
</dbReference>
<dbReference type="RefSeq" id="XP_030260467.1">
    <property type="nucleotide sequence ID" value="XM_030404607.1"/>
</dbReference>
<dbReference type="Gene3D" id="1.10.510.10">
    <property type="entry name" value="Transferase(Phosphotransferase) domain 1"/>
    <property type="match status" value="1"/>
</dbReference>
<organism evidence="9 10">
    <name type="scientific">Sparus aurata</name>
    <name type="common">Gilthead sea bream</name>
    <dbReference type="NCBI Taxonomy" id="8175"/>
    <lineage>
        <taxon>Eukaryota</taxon>
        <taxon>Metazoa</taxon>
        <taxon>Chordata</taxon>
        <taxon>Craniata</taxon>
        <taxon>Vertebrata</taxon>
        <taxon>Euteleostomi</taxon>
        <taxon>Actinopterygii</taxon>
        <taxon>Neopterygii</taxon>
        <taxon>Teleostei</taxon>
        <taxon>Neoteleostei</taxon>
        <taxon>Acanthomorphata</taxon>
        <taxon>Eupercaria</taxon>
        <taxon>Spariformes</taxon>
        <taxon>Sparidae</taxon>
        <taxon>Sparus</taxon>
    </lineage>
</organism>
<feature type="compositionally biased region" description="Polar residues" evidence="7">
    <location>
        <begin position="323"/>
        <end position="336"/>
    </location>
</feature>
<dbReference type="SUPFAM" id="SSF56112">
    <property type="entry name" value="Protein kinase-like (PK-like)"/>
    <property type="match status" value="1"/>
</dbReference>
<feature type="binding site" evidence="6">
    <location>
        <position position="38"/>
    </location>
    <ligand>
        <name>ATP</name>
        <dbReference type="ChEBI" id="CHEBI:30616"/>
    </ligand>
</feature>
<feature type="region of interest" description="Disordered" evidence="7">
    <location>
        <begin position="323"/>
        <end position="390"/>
    </location>
</feature>
<keyword evidence="10" id="KW-1185">Reference proteome</keyword>
<evidence type="ECO:0000259" key="8">
    <source>
        <dbReference type="PROSITE" id="PS50011"/>
    </source>
</evidence>
<dbReference type="Pfam" id="PF00069">
    <property type="entry name" value="Pkinase"/>
    <property type="match status" value="1"/>
</dbReference>